<dbReference type="PANTHER" id="PTHR46599:SF3">
    <property type="entry name" value="PIGGYBAC TRANSPOSABLE ELEMENT-DERIVED PROTEIN 4"/>
    <property type="match status" value="1"/>
</dbReference>
<gene>
    <name evidence="2" type="ORF">PHPALM_11740</name>
</gene>
<accession>A0A2P4Y1G8</accession>
<comment type="caution">
    <text evidence="2">The sequence shown here is derived from an EMBL/GenBank/DDBJ whole genome shotgun (WGS) entry which is preliminary data.</text>
</comment>
<sequence>MAFDEAMLSSRSSFNDESMLPSRSSFIRMRVFMKDKPHKWGTKLFMLCCSTTAYCIRFEVCCGKQEQPNASGSLPDYGSGPAAVIRNLREVFGASGSGTSAMRIIVTDRFYTSVPLALQMLSMGFYSIGTVQTDRIGLLAVLVGKNLNGQKKKKPLKKSTRQYRTRDI</sequence>
<evidence type="ECO:0000313" key="3">
    <source>
        <dbReference type="Proteomes" id="UP000237271"/>
    </source>
</evidence>
<protein>
    <recommendedName>
        <fullName evidence="1">PiggyBac transposable element-derived protein domain-containing protein</fullName>
    </recommendedName>
</protein>
<dbReference type="AlphaFoldDB" id="A0A2P4Y1G8"/>
<dbReference type="Proteomes" id="UP000237271">
    <property type="component" value="Unassembled WGS sequence"/>
</dbReference>
<proteinExistence type="predicted"/>
<evidence type="ECO:0000313" key="2">
    <source>
        <dbReference type="EMBL" id="POM71656.1"/>
    </source>
</evidence>
<dbReference type="InterPro" id="IPR029526">
    <property type="entry name" value="PGBD"/>
</dbReference>
<organism evidence="2 3">
    <name type="scientific">Phytophthora palmivora</name>
    <dbReference type="NCBI Taxonomy" id="4796"/>
    <lineage>
        <taxon>Eukaryota</taxon>
        <taxon>Sar</taxon>
        <taxon>Stramenopiles</taxon>
        <taxon>Oomycota</taxon>
        <taxon>Peronosporomycetes</taxon>
        <taxon>Peronosporales</taxon>
        <taxon>Peronosporaceae</taxon>
        <taxon>Phytophthora</taxon>
    </lineage>
</organism>
<feature type="domain" description="PiggyBac transposable element-derived protein" evidence="1">
    <location>
        <begin position="16"/>
        <end position="139"/>
    </location>
</feature>
<evidence type="ECO:0000259" key="1">
    <source>
        <dbReference type="Pfam" id="PF13843"/>
    </source>
</evidence>
<dbReference type="OrthoDB" id="124126at2759"/>
<name>A0A2P4Y1G8_9STRA</name>
<reference evidence="2 3" key="1">
    <citation type="journal article" date="2017" name="Genome Biol. Evol.">
        <title>Phytophthora megakarya and P. palmivora, closely related causal agents of cacao black pod rot, underwent increases in genome sizes and gene numbers by different mechanisms.</title>
        <authorList>
            <person name="Ali S.S."/>
            <person name="Shao J."/>
            <person name="Lary D.J."/>
            <person name="Kronmiller B."/>
            <person name="Shen D."/>
            <person name="Strem M.D."/>
            <person name="Amoako-Attah I."/>
            <person name="Akrofi A.Y."/>
            <person name="Begoude B.A."/>
            <person name="Ten Hoopen G.M."/>
            <person name="Coulibaly K."/>
            <person name="Kebe B.I."/>
            <person name="Melnick R.L."/>
            <person name="Guiltinan M.J."/>
            <person name="Tyler B.M."/>
            <person name="Meinhardt L.W."/>
            <person name="Bailey B.A."/>
        </authorList>
    </citation>
    <scope>NUCLEOTIDE SEQUENCE [LARGE SCALE GENOMIC DNA]</scope>
    <source>
        <strain evidence="3">sbr112.9</strain>
    </source>
</reference>
<dbReference type="Pfam" id="PF13843">
    <property type="entry name" value="DDE_Tnp_1_7"/>
    <property type="match status" value="1"/>
</dbReference>
<keyword evidence="3" id="KW-1185">Reference proteome</keyword>
<dbReference type="PANTHER" id="PTHR46599">
    <property type="entry name" value="PIGGYBAC TRANSPOSABLE ELEMENT-DERIVED PROTEIN 4"/>
    <property type="match status" value="1"/>
</dbReference>
<dbReference type="EMBL" id="NCKW01006438">
    <property type="protein sequence ID" value="POM71656.1"/>
    <property type="molecule type" value="Genomic_DNA"/>
</dbReference>